<sequence length="378" mass="42220">METTVLIVGAGPAGLAMSVCLSNILVSNIMLEKEDCHASLWKRRSYNRLHLHLAKEFCELPYMPHLPETPTFMPKETFIDYMDKYVREYNLSPLFSRYVVSASFDQVLRKWIVEAENSISGEIERYVAKFLVVATGENSSPYIPRVPGLDSFSGSLIHSSQYKNGSEYEGKNVLVVGSGNSGMEISLDLSNYGARPSIVIRSPFHVVTREMIYRGMRLLKYLPLSVVDALVGLETRIEYGDLSPFGIDRPSDGPFTHKLLTGKTPVIDVGTVKKIRSGEIQVVPEMIEVTQDKVEFKNGTKQHFDAIVFATGYKSVAKDWLKDYSFIFNDDGMPKNSFPSHWKGENGIYCIGFSRNGILGITNDAKNVANDISMNLGA</sequence>
<dbReference type="PRINTS" id="PR00469">
    <property type="entry name" value="PNDRDTASEII"/>
</dbReference>
<name>A0A067L1R6_JATCU</name>
<dbReference type="KEGG" id="jcu:105629632"/>
<evidence type="ECO:0000256" key="5">
    <source>
        <dbReference type="ARBA" id="ARBA00022827"/>
    </source>
</evidence>
<evidence type="ECO:0000256" key="1">
    <source>
        <dbReference type="ARBA" id="ARBA00001974"/>
    </source>
</evidence>
<accession>A0A067L1R6</accession>
<dbReference type="Proteomes" id="UP000027138">
    <property type="component" value="Unassembled WGS sequence"/>
</dbReference>
<dbReference type="GO" id="GO:0050661">
    <property type="term" value="F:NADP binding"/>
    <property type="evidence" value="ECO:0007669"/>
    <property type="project" value="InterPro"/>
</dbReference>
<evidence type="ECO:0000256" key="3">
    <source>
        <dbReference type="ARBA" id="ARBA00009183"/>
    </source>
</evidence>
<gene>
    <name evidence="11" type="ORF">JCGZ_00208</name>
</gene>
<comment type="pathway">
    <text evidence="2">Plant hormone metabolism; auxin biosynthesis.</text>
</comment>
<dbReference type="PANTHER" id="PTHR43539:SF9">
    <property type="entry name" value="INDOLE-3-PYRUVATE MONOOXYGENASE YUCCA11-RELATED"/>
    <property type="match status" value="1"/>
</dbReference>
<evidence type="ECO:0000256" key="6">
    <source>
        <dbReference type="ARBA" id="ARBA00022857"/>
    </source>
</evidence>
<dbReference type="OrthoDB" id="66881at2759"/>
<keyword evidence="5 10" id="KW-0274">FAD</keyword>
<dbReference type="GO" id="GO:0050660">
    <property type="term" value="F:flavin adenine dinucleotide binding"/>
    <property type="evidence" value="ECO:0007669"/>
    <property type="project" value="InterPro"/>
</dbReference>
<dbReference type="InterPro" id="IPR000960">
    <property type="entry name" value="Flavin_mOase"/>
</dbReference>
<dbReference type="EC" id="1.-.-.-" evidence="10"/>
<dbReference type="InterPro" id="IPR036188">
    <property type="entry name" value="FAD/NAD-bd_sf"/>
</dbReference>
<dbReference type="STRING" id="180498.A0A067L1R6"/>
<dbReference type="Pfam" id="PF00743">
    <property type="entry name" value="FMO-like"/>
    <property type="match status" value="1"/>
</dbReference>
<dbReference type="PRINTS" id="PR00368">
    <property type="entry name" value="FADPNR"/>
</dbReference>
<dbReference type="AlphaFoldDB" id="A0A067L1R6"/>
<dbReference type="EMBL" id="KK914298">
    <property type="protein sequence ID" value="KDP42411.1"/>
    <property type="molecule type" value="Genomic_DNA"/>
</dbReference>
<evidence type="ECO:0000256" key="7">
    <source>
        <dbReference type="ARBA" id="ARBA00023002"/>
    </source>
</evidence>
<evidence type="ECO:0000313" key="12">
    <source>
        <dbReference type="Proteomes" id="UP000027138"/>
    </source>
</evidence>
<keyword evidence="4 10" id="KW-0285">Flavoprotein</keyword>
<keyword evidence="8" id="KW-0073">Auxin biosynthesis</keyword>
<dbReference type="GO" id="GO:0004499">
    <property type="term" value="F:N,N-dimethylaniline monooxygenase activity"/>
    <property type="evidence" value="ECO:0007669"/>
    <property type="project" value="InterPro"/>
</dbReference>
<proteinExistence type="inferred from homology"/>
<comment type="catalytic activity">
    <reaction evidence="9">
        <text>indole-3-pyruvate + NADPH + O2 + H(+) = (indol-3-yl)acetate + CO2 + NADP(+) + H2O</text>
        <dbReference type="Rhea" id="RHEA:34331"/>
        <dbReference type="ChEBI" id="CHEBI:15377"/>
        <dbReference type="ChEBI" id="CHEBI:15378"/>
        <dbReference type="ChEBI" id="CHEBI:15379"/>
        <dbReference type="ChEBI" id="CHEBI:16526"/>
        <dbReference type="ChEBI" id="CHEBI:17640"/>
        <dbReference type="ChEBI" id="CHEBI:30854"/>
        <dbReference type="ChEBI" id="CHEBI:57783"/>
        <dbReference type="ChEBI" id="CHEBI:58349"/>
        <dbReference type="EC" id="1.14.13.168"/>
    </reaction>
</comment>
<keyword evidence="10" id="KW-0503">Monooxygenase</keyword>
<evidence type="ECO:0000256" key="10">
    <source>
        <dbReference type="RuleBase" id="RU361177"/>
    </source>
</evidence>
<dbReference type="SUPFAM" id="SSF51905">
    <property type="entry name" value="FAD/NAD(P)-binding domain"/>
    <property type="match status" value="1"/>
</dbReference>
<dbReference type="Gene3D" id="3.50.50.60">
    <property type="entry name" value="FAD/NAD(P)-binding domain"/>
    <property type="match status" value="1"/>
</dbReference>
<evidence type="ECO:0000256" key="9">
    <source>
        <dbReference type="ARBA" id="ARBA00047707"/>
    </source>
</evidence>
<evidence type="ECO:0000256" key="2">
    <source>
        <dbReference type="ARBA" id="ARBA00004814"/>
    </source>
</evidence>
<dbReference type="PANTHER" id="PTHR43539">
    <property type="entry name" value="FLAVIN-BINDING MONOOXYGENASE-LIKE PROTEIN (AFU_ORTHOLOGUE AFUA_4G09220)"/>
    <property type="match status" value="1"/>
</dbReference>
<keyword evidence="6" id="KW-0521">NADP</keyword>
<dbReference type="GO" id="GO:0009851">
    <property type="term" value="P:auxin biosynthetic process"/>
    <property type="evidence" value="ECO:0007669"/>
    <property type="project" value="UniProtKB-KW"/>
</dbReference>
<evidence type="ECO:0000313" key="11">
    <source>
        <dbReference type="EMBL" id="KDP42411.1"/>
    </source>
</evidence>
<dbReference type="InterPro" id="IPR050982">
    <property type="entry name" value="Auxin_biosynth/cation_transpt"/>
</dbReference>
<evidence type="ECO:0000256" key="4">
    <source>
        <dbReference type="ARBA" id="ARBA00022630"/>
    </source>
</evidence>
<dbReference type="GO" id="GO:0103075">
    <property type="term" value="F:indole-3-pyruvate monooxygenase activity"/>
    <property type="evidence" value="ECO:0007669"/>
    <property type="project" value="UniProtKB-EC"/>
</dbReference>
<dbReference type="PIRSF" id="PIRSF000332">
    <property type="entry name" value="FMO"/>
    <property type="match status" value="1"/>
</dbReference>
<reference evidence="11 12" key="1">
    <citation type="journal article" date="2014" name="PLoS ONE">
        <title>Global Analysis of Gene Expression Profiles in Physic Nut (Jatropha curcas L.) Seedlings Exposed to Salt Stress.</title>
        <authorList>
            <person name="Zhang L."/>
            <person name="Zhang C."/>
            <person name="Wu P."/>
            <person name="Chen Y."/>
            <person name="Li M."/>
            <person name="Jiang H."/>
            <person name="Wu G."/>
        </authorList>
    </citation>
    <scope>NUCLEOTIDE SEQUENCE [LARGE SCALE GENOMIC DNA]</scope>
    <source>
        <strain evidence="12">cv. GZQX0401</strain>
        <tissue evidence="11">Young leaves</tissue>
    </source>
</reference>
<dbReference type="InterPro" id="IPR020946">
    <property type="entry name" value="Flavin_mOase-like"/>
</dbReference>
<evidence type="ECO:0000256" key="8">
    <source>
        <dbReference type="ARBA" id="ARBA00023070"/>
    </source>
</evidence>
<keyword evidence="12" id="KW-1185">Reference proteome</keyword>
<protein>
    <recommendedName>
        <fullName evidence="10">Flavin-containing monooxygenase</fullName>
        <ecNumber evidence="10">1.-.-.-</ecNumber>
    </recommendedName>
</protein>
<organism evidence="11 12">
    <name type="scientific">Jatropha curcas</name>
    <name type="common">Barbados nut</name>
    <dbReference type="NCBI Taxonomy" id="180498"/>
    <lineage>
        <taxon>Eukaryota</taxon>
        <taxon>Viridiplantae</taxon>
        <taxon>Streptophyta</taxon>
        <taxon>Embryophyta</taxon>
        <taxon>Tracheophyta</taxon>
        <taxon>Spermatophyta</taxon>
        <taxon>Magnoliopsida</taxon>
        <taxon>eudicotyledons</taxon>
        <taxon>Gunneridae</taxon>
        <taxon>Pentapetalae</taxon>
        <taxon>rosids</taxon>
        <taxon>fabids</taxon>
        <taxon>Malpighiales</taxon>
        <taxon>Euphorbiaceae</taxon>
        <taxon>Crotonoideae</taxon>
        <taxon>Jatropheae</taxon>
        <taxon>Jatropha</taxon>
    </lineage>
</organism>
<comment type="cofactor">
    <cofactor evidence="1 10">
        <name>FAD</name>
        <dbReference type="ChEBI" id="CHEBI:57692"/>
    </cofactor>
</comment>
<keyword evidence="7 10" id="KW-0560">Oxidoreductase</keyword>
<comment type="similarity">
    <text evidence="3 10">Belongs to the FMO family.</text>
</comment>